<dbReference type="AlphaFoldDB" id="A0A0S4LFB8"/>
<name>A0A0S4LFB8_9BACT</name>
<reference evidence="1 2" key="1">
    <citation type="submission" date="2015-10" db="EMBL/GenBank/DDBJ databases">
        <authorList>
            <person name="Gilbert D.G."/>
        </authorList>
    </citation>
    <scope>NUCLEOTIDE SEQUENCE [LARGE SCALE GENOMIC DNA]</scope>
    <source>
        <strain evidence="1">COMA1</strain>
    </source>
</reference>
<dbReference type="Proteomes" id="UP000199032">
    <property type="component" value="Unassembled WGS sequence"/>
</dbReference>
<evidence type="ECO:0000313" key="1">
    <source>
        <dbReference type="EMBL" id="CUS35951.1"/>
    </source>
</evidence>
<evidence type="ECO:0008006" key="3">
    <source>
        <dbReference type="Google" id="ProtNLM"/>
    </source>
</evidence>
<proteinExistence type="predicted"/>
<gene>
    <name evidence="1" type="ORF">COMA1_20548</name>
</gene>
<accession>A0A0S4LFB8</accession>
<keyword evidence="2" id="KW-1185">Reference proteome</keyword>
<dbReference type="InterPro" id="IPR037914">
    <property type="entry name" value="SpoVT-AbrB_sf"/>
</dbReference>
<dbReference type="RefSeq" id="WP_090748511.1">
    <property type="nucleotide sequence ID" value="NZ_CZQA01000008.1"/>
</dbReference>
<sequence length="74" mass="8539">MRMMKVAADRHIVLPKRLFQPDDTVLVMAEGDTVVIKKVRPRLSSLALRARGRALPMKVVVREVQAYRKRRRSA</sequence>
<dbReference type="EMBL" id="CZQA01000008">
    <property type="protein sequence ID" value="CUS35951.1"/>
    <property type="molecule type" value="Genomic_DNA"/>
</dbReference>
<dbReference type="SUPFAM" id="SSF89447">
    <property type="entry name" value="AbrB/MazE/MraZ-like"/>
    <property type="match status" value="1"/>
</dbReference>
<protein>
    <recommendedName>
        <fullName evidence="3">SpoVT-AbrB domain-containing protein</fullName>
    </recommendedName>
</protein>
<organism evidence="1 2">
    <name type="scientific">Candidatus Nitrospira nitrosa</name>
    <dbReference type="NCBI Taxonomy" id="1742972"/>
    <lineage>
        <taxon>Bacteria</taxon>
        <taxon>Pseudomonadati</taxon>
        <taxon>Nitrospirota</taxon>
        <taxon>Nitrospiria</taxon>
        <taxon>Nitrospirales</taxon>
        <taxon>Nitrospiraceae</taxon>
        <taxon>Nitrospira</taxon>
    </lineage>
</organism>
<evidence type="ECO:0000313" key="2">
    <source>
        <dbReference type="Proteomes" id="UP000199032"/>
    </source>
</evidence>